<dbReference type="AlphaFoldDB" id="W6N842"/>
<organism evidence="2 3">
    <name type="scientific">Clostridium tyrobutyricum DIVETGP</name>
    <dbReference type="NCBI Taxonomy" id="1408889"/>
    <lineage>
        <taxon>Bacteria</taxon>
        <taxon>Bacillati</taxon>
        <taxon>Bacillota</taxon>
        <taxon>Clostridia</taxon>
        <taxon>Eubacteriales</taxon>
        <taxon>Clostridiaceae</taxon>
        <taxon>Clostridium</taxon>
    </lineage>
</organism>
<dbReference type="InterPro" id="IPR036237">
    <property type="entry name" value="Xyl_isomerase-like_sf"/>
</dbReference>
<feature type="domain" description="Xylose isomerase-like TIM barrel" evidence="1">
    <location>
        <begin position="30"/>
        <end position="280"/>
    </location>
</feature>
<dbReference type="RefSeq" id="WP_017752456.1">
    <property type="nucleotide sequence ID" value="NZ_CBXI010000043.1"/>
</dbReference>
<dbReference type="OrthoDB" id="9807003at2"/>
<accession>W6N842</accession>
<dbReference type="Proteomes" id="UP000019482">
    <property type="component" value="Unassembled WGS sequence"/>
</dbReference>
<reference evidence="2 3" key="1">
    <citation type="journal article" date="2015" name="Genome Announc.">
        <title>Draft Genome Sequence of Clostridium tyrobutyricum Strain DIVETGP, Isolated from Cow's Milk for Grana Padano Production.</title>
        <authorList>
            <person name="Soggiu A."/>
            <person name="Piras C."/>
            <person name="Gaiarsa S."/>
            <person name="Sassera D."/>
            <person name="Roncada P."/>
            <person name="Bendixen E."/>
            <person name="Brasca M."/>
            <person name="Bonizzi L."/>
        </authorList>
    </citation>
    <scope>NUCLEOTIDE SEQUENCE [LARGE SCALE GENOMIC DNA]</scope>
    <source>
        <strain evidence="2 3">DIVETGP</strain>
    </source>
</reference>
<dbReference type="Pfam" id="PF01261">
    <property type="entry name" value="AP_endonuc_2"/>
    <property type="match status" value="1"/>
</dbReference>
<dbReference type="GeneID" id="29418159"/>
<dbReference type="InterPro" id="IPR013022">
    <property type="entry name" value="Xyl_isomerase-like_TIM-brl"/>
</dbReference>
<protein>
    <recommendedName>
        <fullName evidence="1">Xylose isomerase-like TIM barrel domain-containing protein</fullName>
    </recommendedName>
</protein>
<evidence type="ECO:0000313" key="3">
    <source>
        <dbReference type="Proteomes" id="UP000019482"/>
    </source>
</evidence>
<dbReference type="SUPFAM" id="SSF51658">
    <property type="entry name" value="Xylose isomerase-like"/>
    <property type="match status" value="1"/>
</dbReference>
<gene>
    <name evidence="2" type="ORF">CTDIVETGP_2590</name>
</gene>
<evidence type="ECO:0000259" key="1">
    <source>
        <dbReference type="Pfam" id="PF01261"/>
    </source>
</evidence>
<dbReference type="EMBL" id="CBXI010000043">
    <property type="protein sequence ID" value="CDL92520.1"/>
    <property type="molecule type" value="Genomic_DNA"/>
</dbReference>
<evidence type="ECO:0000313" key="2">
    <source>
        <dbReference type="EMBL" id="CDL92520.1"/>
    </source>
</evidence>
<name>W6N842_CLOTY</name>
<dbReference type="Gene3D" id="3.20.20.150">
    <property type="entry name" value="Divalent-metal-dependent TIM barrel enzymes"/>
    <property type="match status" value="1"/>
</dbReference>
<comment type="caution">
    <text evidence="2">The sequence shown here is derived from an EMBL/GenBank/DDBJ whole genome shotgun (WGS) entry which is preliminary data.</text>
</comment>
<keyword evidence="3" id="KW-1185">Reference proteome</keyword>
<proteinExistence type="predicted"/>
<sequence length="312" mass="36109">MTDIRLGMNTSFALNRYPLTKEWMDIIADDLKIKYVQFYFDLLDPVIIEQKVRDEKCYEIREYSKKKGIIIQSTATGAISHQSNFLLHPDKKIRKSFISWYKKGIYETSLIGSESMGVYVGAFSMADIKNEKRKNQLLDEYVDIMSELSVYAKQNGLKYLLIEPMSIPREYPSTIEETKYIYNKLNASSDIPIYLNLDVGHLNINSSDPADGDTYAWIRELLKYSKVLHLQQTKKGASLHAAFTKENNNDGIIDGKKVIDEVVKTNIREIYLTMELFFKPIGLNDNIIISSLKESIDYWKDIIDTYKSINQK</sequence>